<proteinExistence type="predicted"/>
<name>A0A3T0JTJ2_PSESX</name>
<reference evidence="1 2" key="1">
    <citation type="submission" date="2017-11" db="EMBL/GenBank/DDBJ databases">
        <title>Effect of PGPRs.</title>
        <authorList>
            <person name="Oliva R."/>
            <person name="Nong J."/>
            <person name="Roman V."/>
        </authorList>
    </citation>
    <scope>NUCLEOTIDE SEQUENCE [LARGE SCALE GENOMIC DNA]</scope>
    <source>
        <strain evidence="1">Inb918</strain>
    </source>
</reference>
<accession>A0A3T0JTJ2</accession>
<gene>
    <name evidence="1" type="ORF">CT157_11850</name>
</gene>
<dbReference type="EMBL" id="CP024646">
    <property type="protein sequence ID" value="AZV26672.1"/>
    <property type="molecule type" value="Genomic_DNA"/>
</dbReference>
<evidence type="ECO:0000313" key="1">
    <source>
        <dbReference type="EMBL" id="AZV26672.1"/>
    </source>
</evidence>
<sequence length="59" mass="6822">MRFQLMVSIEETLTYVGLSLIIAYSYHRGEMTADELFALLQASRLEQTATADILRNNRR</sequence>
<evidence type="ECO:0000313" key="2">
    <source>
        <dbReference type="Proteomes" id="UP000282760"/>
    </source>
</evidence>
<protein>
    <submittedName>
        <fullName evidence="1">Uncharacterized protein</fullName>
    </submittedName>
</protein>
<dbReference type="Proteomes" id="UP000282760">
    <property type="component" value="Chromosome"/>
</dbReference>
<organism evidence="1 2">
    <name type="scientific">Pseudomonas syringae</name>
    <dbReference type="NCBI Taxonomy" id="317"/>
    <lineage>
        <taxon>Bacteria</taxon>
        <taxon>Pseudomonadati</taxon>
        <taxon>Pseudomonadota</taxon>
        <taxon>Gammaproteobacteria</taxon>
        <taxon>Pseudomonadales</taxon>
        <taxon>Pseudomonadaceae</taxon>
        <taxon>Pseudomonas</taxon>
    </lineage>
</organism>
<dbReference type="AlphaFoldDB" id="A0A3T0JTJ2"/>